<dbReference type="InterPro" id="IPR036291">
    <property type="entry name" value="NAD(P)-bd_dom_sf"/>
</dbReference>
<dbReference type="Proteomes" id="UP000594454">
    <property type="component" value="Chromosome 2"/>
</dbReference>
<sequence length="282" mass="30828">MNKRINRPKKALKLRGSNAAITGGFGSIGKAACISMLERGIASLGILDIRENKSLLEALRRRYPEKQIYYQPIDVTNRYSVAEAFNVVGDKVKNLDVFINSSGVLCDGCPEKTIGVNLLGTVYTTLAAMERMGRHNGGKGGTIVNIASVLGLVPCNAFAIYSSSKHGQVGFTRSLADDFYFKRTGVKLMLVCPGMTNTDLTQDPEGSTTFPYAAILGRHLVTAESQSAEICAENMVRAMEKNKNGSVWILDVGKYYEVRPVQYWIPVYNESNNSPDGVKNVN</sequence>
<name>A0A7R8UMH6_HERIL</name>
<evidence type="ECO:0000256" key="2">
    <source>
        <dbReference type="ARBA" id="ARBA00023002"/>
    </source>
</evidence>
<dbReference type="InterPro" id="IPR002347">
    <property type="entry name" value="SDR_fam"/>
</dbReference>
<accession>A0A7R8UMH6</accession>
<dbReference type="PRINTS" id="PR01169">
    <property type="entry name" value="CERATITISADH"/>
</dbReference>
<dbReference type="PRINTS" id="PR00080">
    <property type="entry name" value="SDRFAMILY"/>
</dbReference>
<dbReference type="Gene3D" id="3.40.50.720">
    <property type="entry name" value="NAD(P)-binding Rossmann-like Domain"/>
    <property type="match status" value="1"/>
</dbReference>
<evidence type="ECO:0000313" key="5">
    <source>
        <dbReference type="Proteomes" id="UP000594454"/>
    </source>
</evidence>
<proteinExistence type="inferred from homology"/>
<dbReference type="EMBL" id="LR899010">
    <property type="protein sequence ID" value="CAD7083546.1"/>
    <property type="molecule type" value="Genomic_DNA"/>
</dbReference>
<dbReference type="PANTHER" id="PTHR44229:SF8">
    <property type="entry name" value="ALCOHOL DEHYDROGENASE-RELATED"/>
    <property type="match status" value="1"/>
</dbReference>
<organism evidence="4 5">
    <name type="scientific">Hermetia illucens</name>
    <name type="common">Black soldier fly</name>
    <dbReference type="NCBI Taxonomy" id="343691"/>
    <lineage>
        <taxon>Eukaryota</taxon>
        <taxon>Metazoa</taxon>
        <taxon>Ecdysozoa</taxon>
        <taxon>Arthropoda</taxon>
        <taxon>Hexapoda</taxon>
        <taxon>Insecta</taxon>
        <taxon>Pterygota</taxon>
        <taxon>Neoptera</taxon>
        <taxon>Endopterygota</taxon>
        <taxon>Diptera</taxon>
        <taxon>Brachycera</taxon>
        <taxon>Stratiomyomorpha</taxon>
        <taxon>Stratiomyidae</taxon>
        <taxon>Hermetiinae</taxon>
        <taxon>Hermetia</taxon>
    </lineage>
</organism>
<dbReference type="AlphaFoldDB" id="A0A7R8UMH6"/>
<dbReference type="FunCoup" id="A0A7R8UMH6">
    <property type="interactions" value="76"/>
</dbReference>
<reference evidence="4 5" key="1">
    <citation type="submission" date="2020-11" db="EMBL/GenBank/DDBJ databases">
        <authorList>
            <person name="Wallbank WR R."/>
            <person name="Pardo Diaz C."/>
            <person name="Kozak K."/>
            <person name="Martin S."/>
            <person name="Jiggins C."/>
            <person name="Moest M."/>
            <person name="Warren A I."/>
            <person name="Generalovic N T."/>
            <person name="Byers J.R.P. K."/>
            <person name="Montejo-Kovacevich G."/>
            <person name="Yen C E."/>
        </authorList>
    </citation>
    <scope>NUCLEOTIDE SEQUENCE [LARGE SCALE GENOMIC DNA]</scope>
</reference>
<dbReference type="OrthoDB" id="417891at2759"/>
<dbReference type="InterPro" id="IPR002426">
    <property type="entry name" value="ADH_Ceratitis-type"/>
</dbReference>
<evidence type="ECO:0000256" key="1">
    <source>
        <dbReference type="ARBA" id="ARBA00006484"/>
    </source>
</evidence>
<dbReference type="PRINTS" id="PR01167">
    <property type="entry name" value="INSADHFAMILY"/>
</dbReference>
<dbReference type="InParanoid" id="A0A7R8UMH6"/>
<dbReference type="PANTHER" id="PTHR44229">
    <property type="entry name" value="15-HYDROXYPROSTAGLANDIN DEHYDROGENASE [NAD(+)]"/>
    <property type="match status" value="1"/>
</dbReference>
<dbReference type="Pfam" id="PF00106">
    <property type="entry name" value="adh_short"/>
    <property type="match status" value="1"/>
</dbReference>
<dbReference type="GO" id="GO:0005737">
    <property type="term" value="C:cytoplasm"/>
    <property type="evidence" value="ECO:0007669"/>
    <property type="project" value="TreeGrafter"/>
</dbReference>
<evidence type="ECO:0008006" key="6">
    <source>
        <dbReference type="Google" id="ProtNLM"/>
    </source>
</evidence>
<evidence type="ECO:0000256" key="3">
    <source>
        <dbReference type="RuleBase" id="RU000363"/>
    </source>
</evidence>
<evidence type="ECO:0000313" key="4">
    <source>
        <dbReference type="EMBL" id="CAD7083546.1"/>
    </source>
</evidence>
<comment type="similarity">
    <text evidence="1 3">Belongs to the short-chain dehydrogenases/reductases (SDR) family.</text>
</comment>
<keyword evidence="5" id="KW-1185">Reference proteome</keyword>
<dbReference type="SUPFAM" id="SSF51735">
    <property type="entry name" value="NAD(P)-binding Rossmann-fold domains"/>
    <property type="match status" value="1"/>
</dbReference>
<gene>
    <name evidence="4" type="ORF">HERILL_LOCUS6498</name>
</gene>
<protein>
    <recommendedName>
        <fullName evidence="6">Alcohol dehydrogenase</fullName>
    </recommendedName>
</protein>
<keyword evidence="2" id="KW-0560">Oxidoreductase</keyword>
<dbReference type="GO" id="GO:0004022">
    <property type="term" value="F:alcohol dehydrogenase (NAD+) activity"/>
    <property type="evidence" value="ECO:0007669"/>
    <property type="project" value="InterPro"/>
</dbReference>